<dbReference type="VEuPathDB" id="FungiDB:AeMF1_012686"/>
<dbReference type="InterPro" id="IPR037464">
    <property type="entry name" value="Taspase1"/>
</dbReference>
<dbReference type="AlphaFoldDB" id="A0A6G0WRV2"/>
<evidence type="ECO:0000313" key="3">
    <source>
        <dbReference type="EMBL" id="KAF0730183.1"/>
    </source>
</evidence>
<dbReference type="EMBL" id="VJMJ01000155">
    <property type="protein sequence ID" value="KAF0730183.1"/>
    <property type="molecule type" value="Genomic_DNA"/>
</dbReference>
<dbReference type="PANTHER" id="PTHR10188:SF8">
    <property type="entry name" value="THREONINE ASPARTASE 1"/>
    <property type="match status" value="1"/>
</dbReference>
<keyword evidence="4" id="KW-1185">Reference proteome</keyword>
<dbReference type="SUPFAM" id="SSF56235">
    <property type="entry name" value="N-terminal nucleophile aminohydrolases (Ntn hydrolases)"/>
    <property type="match status" value="1"/>
</dbReference>
<dbReference type="InterPro" id="IPR029055">
    <property type="entry name" value="Ntn_hydrolases_N"/>
</dbReference>
<protein>
    <submittedName>
        <fullName evidence="3">Uncharacterized protein</fullName>
    </submittedName>
</protein>
<sequence>MWFAAVHIGAGKHGRDTAAAEASMRVALDAAGRVLASGGTAVAAAEAAVIVLEDADATNAGCNGPHVNLTTDGRVQTDASVADGATGMIGCCGAVEGVRNPISLAAHLLRNQEAHQEDARQPPLFLVGDGAVAAAREAGLSTIDYSLEPVHASALKKHEDKAAQFLLDTVGAICLDSSGVAAAAVSSAGIALKQPGRVGHAGCPRMGCCARIGSSTYAFSCTGRGEHLMQAGLLQHLERHIVRSEAPLNTIINDTFQEAKEWNGGYPVEGGVIGFVRRNGAAKKRRRDESSPRVKPQVDFFTAFSTPSMGIGMLSSSDTAPHTHILRMANPGSLSVHVCTIAGKS</sequence>
<dbReference type="Proteomes" id="UP000481153">
    <property type="component" value="Unassembled WGS sequence"/>
</dbReference>
<evidence type="ECO:0000256" key="1">
    <source>
        <dbReference type="PIRSR" id="PIRSR600246-1"/>
    </source>
</evidence>
<feature type="active site" description="Nucleophile" evidence="1">
    <location>
        <position position="169"/>
    </location>
</feature>
<evidence type="ECO:0000313" key="4">
    <source>
        <dbReference type="Proteomes" id="UP000481153"/>
    </source>
</evidence>
<dbReference type="CDD" id="cd04514">
    <property type="entry name" value="Taspase1_like"/>
    <property type="match status" value="1"/>
</dbReference>
<dbReference type="InterPro" id="IPR000246">
    <property type="entry name" value="Peptidase_T2"/>
</dbReference>
<dbReference type="GO" id="GO:0051604">
    <property type="term" value="P:protein maturation"/>
    <property type="evidence" value="ECO:0007669"/>
    <property type="project" value="TreeGrafter"/>
</dbReference>
<gene>
    <name evidence="3" type="ORF">Ae201684_012190</name>
</gene>
<accession>A0A6G0WRV2</accession>
<dbReference type="Gene3D" id="3.60.20.30">
    <property type="entry name" value="(Glycosyl)asparaginase"/>
    <property type="match status" value="1"/>
</dbReference>
<dbReference type="GO" id="GO:0005737">
    <property type="term" value="C:cytoplasm"/>
    <property type="evidence" value="ECO:0007669"/>
    <property type="project" value="TreeGrafter"/>
</dbReference>
<dbReference type="Pfam" id="PF01112">
    <property type="entry name" value="Asparaginase_2"/>
    <property type="match status" value="1"/>
</dbReference>
<dbReference type="GO" id="GO:0004298">
    <property type="term" value="F:threonine-type endopeptidase activity"/>
    <property type="evidence" value="ECO:0007669"/>
    <property type="project" value="InterPro"/>
</dbReference>
<organism evidence="3 4">
    <name type="scientific">Aphanomyces euteiches</name>
    <dbReference type="NCBI Taxonomy" id="100861"/>
    <lineage>
        <taxon>Eukaryota</taxon>
        <taxon>Sar</taxon>
        <taxon>Stramenopiles</taxon>
        <taxon>Oomycota</taxon>
        <taxon>Saprolegniomycetes</taxon>
        <taxon>Saprolegniales</taxon>
        <taxon>Verrucalvaceae</taxon>
        <taxon>Aphanomyces</taxon>
    </lineage>
</organism>
<dbReference type="PANTHER" id="PTHR10188">
    <property type="entry name" value="L-ASPARAGINASE"/>
    <property type="match status" value="1"/>
</dbReference>
<comment type="caution">
    <text evidence="3">The sequence shown here is derived from an EMBL/GenBank/DDBJ whole genome shotgun (WGS) entry which is preliminary data.</text>
</comment>
<reference evidence="3 4" key="1">
    <citation type="submission" date="2019-07" db="EMBL/GenBank/DDBJ databases">
        <title>Genomics analysis of Aphanomyces spp. identifies a new class of oomycete effector associated with host adaptation.</title>
        <authorList>
            <person name="Gaulin E."/>
        </authorList>
    </citation>
    <scope>NUCLEOTIDE SEQUENCE [LARGE SCALE GENOMIC DNA]</scope>
    <source>
        <strain evidence="3 4">ATCC 201684</strain>
    </source>
</reference>
<evidence type="ECO:0000256" key="2">
    <source>
        <dbReference type="PIRSR" id="PIRSR600246-3"/>
    </source>
</evidence>
<proteinExistence type="predicted"/>
<name>A0A6G0WRV2_9STRA</name>
<feature type="site" description="Cleavage; by autolysis" evidence="2">
    <location>
        <begin position="168"/>
        <end position="169"/>
    </location>
</feature>